<evidence type="ECO:0000313" key="1">
    <source>
        <dbReference type="EMBL" id="MBB1153528.1"/>
    </source>
</evidence>
<proteinExistence type="predicted"/>
<dbReference type="RefSeq" id="WP_182890649.1">
    <property type="nucleotide sequence ID" value="NZ_JACGZW010000003.1"/>
</dbReference>
<name>A0A7W3VUL8_9PSEU</name>
<sequence length="379" mass="41117">MATWRVLIADTVTGTILSDVTPRDLPSFSRKVTDKGSWTVNVMPEDRANSAVDLHACVDAGRYTWIVACDDYICQAGPTFTYQYDENTRNLSVSGAGIQSLFDRRVLRNPAGPANNIVHVNNDLVLNGYTLRGIAREIVAANLAQVGYGLPIDVPAAEAGTSTRTYYGYDLATVWDRLNELSKVDKGPELDFRPYITPSGNQIRWELLIGSPKLGNQTSTSVWDYGGALGQIDVDTNGAASPCVKAWVRGSGTERTMLAGYASNDTLISLGYPPTDYVDNDHTSVVLKPTLDAYAIADLAQFSAPSETWKCNVRVDGLSSRGVLVSPKLGGWSPGDAPIFGVSGHPWIKDGQYRRRILGFSNDTESTVSLELQETLAVN</sequence>
<dbReference type="EMBL" id="JACGZW010000003">
    <property type="protein sequence ID" value="MBB1153528.1"/>
    <property type="molecule type" value="Genomic_DNA"/>
</dbReference>
<evidence type="ECO:0000313" key="2">
    <source>
        <dbReference type="Proteomes" id="UP000526734"/>
    </source>
</evidence>
<accession>A0A7W3VUL8</accession>
<reference evidence="1 2" key="1">
    <citation type="submission" date="2020-08" db="EMBL/GenBank/DDBJ databases">
        <title>Amycolatopsis sp. nov. DR6-1 isolated from Dendrobium heterocarpum.</title>
        <authorList>
            <person name="Tedsree N."/>
            <person name="Kuncharoen N."/>
            <person name="Likhitwitayawuid K."/>
            <person name="Tanasupawat S."/>
        </authorList>
    </citation>
    <scope>NUCLEOTIDE SEQUENCE [LARGE SCALE GENOMIC DNA]</scope>
    <source>
        <strain evidence="1 2">DR6-1</strain>
    </source>
</reference>
<dbReference type="AlphaFoldDB" id="A0A7W3VUL8"/>
<organism evidence="1 2">
    <name type="scientific">Amycolatopsis dendrobii</name>
    <dbReference type="NCBI Taxonomy" id="2760662"/>
    <lineage>
        <taxon>Bacteria</taxon>
        <taxon>Bacillati</taxon>
        <taxon>Actinomycetota</taxon>
        <taxon>Actinomycetes</taxon>
        <taxon>Pseudonocardiales</taxon>
        <taxon>Pseudonocardiaceae</taxon>
        <taxon>Amycolatopsis</taxon>
    </lineage>
</organism>
<gene>
    <name evidence="1" type="ORF">H4281_10345</name>
</gene>
<keyword evidence="2" id="KW-1185">Reference proteome</keyword>
<dbReference type="Proteomes" id="UP000526734">
    <property type="component" value="Unassembled WGS sequence"/>
</dbReference>
<protein>
    <submittedName>
        <fullName evidence="1">Uncharacterized protein</fullName>
    </submittedName>
</protein>
<comment type="caution">
    <text evidence="1">The sequence shown here is derived from an EMBL/GenBank/DDBJ whole genome shotgun (WGS) entry which is preliminary data.</text>
</comment>